<comment type="caution">
    <text evidence="2">The sequence shown here is derived from an EMBL/GenBank/DDBJ whole genome shotgun (WGS) entry which is preliminary data.</text>
</comment>
<organism evidence="2 3">
    <name type="scientific">Tenebrio molitor</name>
    <name type="common">Yellow mealworm beetle</name>
    <dbReference type="NCBI Taxonomy" id="7067"/>
    <lineage>
        <taxon>Eukaryota</taxon>
        <taxon>Metazoa</taxon>
        <taxon>Ecdysozoa</taxon>
        <taxon>Arthropoda</taxon>
        <taxon>Hexapoda</taxon>
        <taxon>Insecta</taxon>
        <taxon>Pterygota</taxon>
        <taxon>Neoptera</taxon>
        <taxon>Endopterygota</taxon>
        <taxon>Coleoptera</taxon>
        <taxon>Polyphaga</taxon>
        <taxon>Cucujiformia</taxon>
        <taxon>Tenebrionidae</taxon>
        <taxon>Tenebrio</taxon>
    </lineage>
</organism>
<feature type="region of interest" description="Disordered" evidence="1">
    <location>
        <begin position="459"/>
        <end position="478"/>
    </location>
</feature>
<dbReference type="EMBL" id="JABDTM020024481">
    <property type="protein sequence ID" value="KAH0814252.1"/>
    <property type="molecule type" value="Genomic_DNA"/>
</dbReference>
<sequence>MAEHIFRRIREENSKMNTDFTAQIYNEALIMIEDLCLEIENNWANRSAAAASFYVELRCEQNYNAGDLLSERPNNFEKWNDCDFRNRFRLPKYVVRFIIEETHDEISSKTNKNHALSPSDMVFITLRYMATGAIGQLMGDSNGIDKATGINEDKKKVIFEQLNSLDIDPVLVLIVRNTSIPPPNENADAVLDAIATWRSPNLRRDQWLGARRWVFHFRDICEITACRLEMLNTRPYCFGVSPDLVNSGIAVPQSNIFADAVVVNKTTVKEVSNERVEIAPLNSIDATTKYVNHTTGDESPIFECLVGRKTVFFVRQAGRFTLKVTCENKSEQSTRPWINLNRITTECSARLDSSDDIPSCPKRRSLFIRIASEVTRPQSITIVISAVCTQRNVSHRLARTCLIFVSQTCIDSFRSVLDLSCVYCIEKLLKMSYEEAQKRLQQLWQDTLSDEDDNISLFGESSDEYVPSSNDEDSNDSTKAATDYIVDRVMETIEGVIEDSVASDDNVEEEIPRNSGDLAWNSVTGLNLKNLLFTEPNPGVNTELYAEYYMKSPLEFYELFLDEEILSMMVTETNRSMSILTNKMPNLTENVKVLILSKLEEGWSIQMVAQYYNIAKSTVQRIKQIMVF</sequence>
<evidence type="ECO:0000313" key="2">
    <source>
        <dbReference type="EMBL" id="KAH0814252.1"/>
    </source>
</evidence>
<reference evidence="2" key="1">
    <citation type="journal article" date="2020" name="J Insects Food Feed">
        <title>The yellow mealworm (Tenebrio molitor) genome: a resource for the emerging insects as food and feed industry.</title>
        <authorList>
            <person name="Eriksson T."/>
            <person name="Andere A."/>
            <person name="Kelstrup H."/>
            <person name="Emery V."/>
            <person name="Picard C."/>
        </authorList>
    </citation>
    <scope>NUCLEOTIDE SEQUENCE</scope>
    <source>
        <strain evidence="2">Stoneville</strain>
        <tissue evidence="2">Whole head</tissue>
    </source>
</reference>
<keyword evidence="3" id="KW-1185">Reference proteome</keyword>
<name>A0A8J6LBF9_TENMO</name>
<gene>
    <name evidence="2" type="ORF">GEV33_008539</name>
</gene>
<accession>A0A8J6LBF9</accession>
<reference evidence="2" key="2">
    <citation type="submission" date="2021-08" db="EMBL/GenBank/DDBJ databases">
        <authorList>
            <person name="Eriksson T."/>
        </authorList>
    </citation>
    <scope>NUCLEOTIDE SEQUENCE</scope>
    <source>
        <strain evidence="2">Stoneville</strain>
        <tissue evidence="2">Whole head</tissue>
    </source>
</reference>
<protein>
    <submittedName>
        <fullName evidence="2">Uncharacterized protein</fullName>
    </submittedName>
</protein>
<dbReference type="Proteomes" id="UP000719412">
    <property type="component" value="Unassembled WGS sequence"/>
</dbReference>
<evidence type="ECO:0000256" key="1">
    <source>
        <dbReference type="SAM" id="MobiDB-lite"/>
    </source>
</evidence>
<dbReference type="AlphaFoldDB" id="A0A8J6LBF9"/>
<evidence type="ECO:0000313" key="3">
    <source>
        <dbReference type="Proteomes" id="UP000719412"/>
    </source>
</evidence>
<proteinExistence type="predicted"/>